<dbReference type="PANTHER" id="PTHR45624">
    <property type="entry name" value="MITOCHONDRIAL BASIC AMINO ACIDS TRANSPORTER-RELATED"/>
    <property type="match status" value="1"/>
</dbReference>
<proteinExistence type="inferred from homology"/>
<dbReference type="GO" id="GO:0031966">
    <property type="term" value="C:mitochondrial membrane"/>
    <property type="evidence" value="ECO:0007669"/>
    <property type="project" value="UniProtKB-SubCell"/>
</dbReference>
<protein>
    <submittedName>
        <fullName evidence="11">Mitochondrial carrier</fullName>
    </submittedName>
</protein>
<dbReference type="InterPro" id="IPR018108">
    <property type="entry name" value="MCP_transmembrane"/>
</dbReference>
<keyword evidence="12" id="KW-1185">Reference proteome</keyword>
<reference evidence="11 12" key="1">
    <citation type="submission" date="2016-07" db="EMBL/GenBank/DDBJ databases">
        <title>Pervasive Adenine N6-methylation of Active Genes in Fungi.</title>
        <authorList>
            <consortium name="DOE Joint Genome Institute"/>
            <person name="Mondo S.J."/>
            <person name="Dannebaum R.O."/>
            <person name="Kuo R.C."/>
            <person name="Labutti K."/>
            <person name="Haridas S."/>
            <person name="Kuo A."/>
            <person name="Salamov A."/>
            <person name="Ahrendt S.R."/>
            <person name="Lipzen A."/>
            <person name="Sullivan W."/>
            <person name="Andreopoulos W.B."/>
            <person name="Clum A."/>
            <person name="Lindquist E."/>
            <person name="Daum C."/>
            <person name="Ramamoorthy G.K."/>
            <person name="Gryganskyi A."/>
            <person name="Culley D."/>
            <person name="Magnuson J.K."/>
            <person name="James T.Y."/>
            <person name="O'Malley M.A."/>
            <person name="Stajich J.E."/>
            <person name="Spatafora J.W."/>
            <person name="Visel A."/>
            <person name="Grigoriev I.V."/>
        </authorList>
    </citation>
    <scope>NUCLEOTIDE SEQUENCE [LARGE SCALE GENOMIC DNA]</scope>
    <source>
        <strain evidence="11 12">CBS 931.73</strain>
    </source>
</reference>
<dbReference type="InterPro" id="IPR023395">
    <property type="entry name" value="MCP_dom_sf"/>
</dbReference>
<evidence type="ECO:0000256" key="4">
    <source>
        <dbReference type="ARBA" id="ARBA00022692"/>
    </source>
</evidence>
<dbReference type="STRING" id="1314790.A0A1Y1YP83"/>
<dbReference type="InterPro" id="IPR050567">
    <property type="entry name" value="Mitochondrial_Carrier"/>
</dbReference>
<dbReference type="Gene3D" id="1.50.40.10">
    <property type="entry name" value="Mitochondrial carrier domain"/>
    <property type="match status" value="1"/>
</dbReference>
<dbReference type="Proteomes" id="UP000193498">
    <property type="component" value="Unassembled WGS sequence"/>
</dbReference>
<comment type="similarity">
    <text evidence="2 10">Belongs to the mitochondrial carrier (TC 2.A.29) family.</text>
</comment>
<feature type="repeat" description="Solcar" evidence="9">
    <location>
        <begin position="2"/>
        <end position="88"/>
    </location>
</feature>
<dbReference type="PRINTS" id="PR00926">
    <property type="entry name" value="MITOCARRIER"/>
</dbReference>
<dbReference type="GO" id="GO:0022857">
    <property type="term" value="F:transmembrane transporter activity"/>
    <property type="evidence" value="ECO:0007669"/>
    <property type="project" value="TreeGrafter"/>
</dbReference>
<name>A0A1Y1YP83_9FUNG</name>
<dbReference type="InParanoid" id="A0A1Y1YP83"/>
<evidence type="ECO:0000256" key="5">
    <source>
        <dbReference type="ARBA" id="ARBA00022737"/>
    </source>
</evidence>
<evidence type="ECO:0000256" key="9">
    <source>
        <dbReference type="PROSITE-ProRule" id="PRU00282"/>
    </source>
</evidence>
<comment type="subcellular location">
    <subcellularLocation>
        <location evidence="1">Mitochondrion membrane</location>
        <topology evidence="1">Multi-pass membrane protein</topology>
    </subcellularLocation>
</comment>
<dbReference type="OrthoDB" id="193856at2759"/>
<dbReference type="SUPFAM" id="SSF103506">
    <property type="entry name" value="Mitochondrial carrier"/>
    <property type="match status" value="1"/>
</dbReference>
<feature type="repeat" description="Solcar" evidence="9">
    <location>
        <begin position="105"/>
        <end position="202"/>
    </location>
</feature>
<keyword evidence="7" id="KW-0496">Mitochondrion</keyword>
<keyword evidence="4 9" id="KW-0812">Transmembrane</keyword>
<dbReference type="InterPro" id="IPR002067">
    <property type="entry name" value="MCP"/>
</dbReference>
<evidence type="ECO:0000256" key="7">
    <source>
        <dbReference type="ARBA" id="ARBA00023128"/>
    </source>
</evidence>
<keyword evidence="8 9" id="KW-0472">Membrane</keyword>
<evidence type="ECO:0000256" key="3">
    <source>
        <dbReference type="ARBA" id="ARBA00022448"/>
    </source>
</evidence>
<evidence type="ECO:0000256" key="1">
    <source>
        <dbReference type="ARBA" id="ARBA00004225"/>
    </source>
</evidence>
<keyword evidence="5" id="KW-0677">Repeat</keyword>
<dbReference type="EMBL" id="MCFE01000094">
    <property type="protein sequence ID" value="ORX99643.1"/>
    <property type="molecule type" value="Genomic_DNA"/>
</dbReference>
<dbReference type="AlphaFoldDB" id="A0A1Y1YP83"/>
<dbReference type="PANTHER" id="PTHR45624:SF10">
    <property type="entry name" value="SLC (SOLUTE CARRIER) HOMOLOG"/>
    <property type="match status" value="1"/>
</dbReference>
<comment type="caution">
    <text evidence="11">The sequence shown here is derived from an EMBL/GenBank/DDBJ whole genome shotgun (WGS) entry which is preliminary data.</text>
</comment>
<accession>A0A1Y1YP83</accession>
<evidence type="ECO:0000256" key="2">
    <source>
        <dbReference type="ARBA" id="ARBA00006375"/>
    </source>
</evidence>
<evidence type="ECO:0000256" key="6">
    <source>
        <dbReference type="ARBA" id="ARBA00022989"/>
    </source>
</evidence>
<feature type="repeat" description="Solcar" evidence="9">
    <location>
        <begin position="213"/>
        <end position="295"/>
    </location>
</feature>
<evidence type="ECO:0000313" key="12">
    <source>
        <dbReference type="Proteomes" id="UP000193498"/>
    </source>
</evidence>
<dbReference type="Pfam" id="PF00153">
    <property type="entry name" value="Mito_carr"/>
    <property type="match status" value="3"/>
</dbReference>
<organism evidence="11 12">
    <name type="scientific">Basidiobolus meristosporus CBS 931.73</name>
    <dbReference type="NCBI Taxonomy" id="1314790"/>
    <lineage>
        <taxon>Eukaryota</taxon>
        <taxon>Fungi</taxon>
        <taxon>Fungi incertae sedis</taxon>
        <taxon>Zoopagomycota</taxon>
        <taxon>Entomophthoromycotina</taxon>
        <taxon>Basidiobolomycetes</taxon>
        <taxon>Basidiobolales</taxon>
        <taxon>Basidiobolaceae</taxon>
        <taxon>Basidiobolus</taxon>
    </lineage>
</organism>
<dbReference type="PROSITE" id="PS50920">
    <property type="entry name" value="SOLCAR"/>
    <property type="match status" value="3"/>
</dbReference>
<evidence type="ECO:0000256" key="8">
    <source>
        <dbReference type="ARBA" id="ARBA00023136"/>
    </source>
</evidence>
<keyword evidence="6" id="KW-1133">Transmembrane helix</keyword>
<evidence type="ECO:0000256" key="10">
    <source>
        <dbReference type="RuleBase" id="RU000488"/>
    </source>
</evidence>
<sequence length="320" mass="33708">MAESFHDFVAGYVSGVAGIVVGSPLDVLKVRLQTATTVGPAPGIYGQLQDMVKAEGLGAWFKGIASPIVGLAGLNSVLFVSYGATLRVLERFRAEDPTQNPTALAPLSHVYAAGFAAGTACFIVSCPTELVKCRAQVITGQRGIEAPGKSPAGKLPNSWNIAGAIIRGSGLQGLYRGGVVTAIRDAPGYGVYFWVYEVLKRKLEASSGDATGWNAVKLILAGGFAGTCSWVSIYPLDVIKSRIQTSGQIGALACAKLMYQKEGLASFTKGLWPTVVRAFPVNAVTFLTYEAVMGWLVQTENDVSEDLPTQGSQLLKSIIS</sequence>
<evidence type="ECO:0000313" key="11">
    <source>
        <dbReference type="EMBL" id="ORX99643.1"/>
    </source>
</evidence>
<keyword evidence="3 10" id="KW-0813">Transport</keyword>
<gene>
    <name evidence="11" type="ORF">K493DRAFT_279465</name>
</gene>